<dbReference type="GO" id="GO:0005829">
    <property type="term" value="C:cytosol"/>
    <property type="evidence" value="ECO:0007669"/>
    <property type="project" value="TreeGrafter"/>
</dbReference>
<evidence type="ECO:0000256" key="1">
    <source>
        <dbReference type="ARBA" id="ARBA00004496"/>
    </source>
</evidence>
<dbReference type="InterPro" id="IPR006194">
    <property type="entry name" value="Gly-tRNA-synth_heterodimer"/>
</dbReference>
<evidence type="ECO:0000259" key="12">
    <source>
        <dbReference type="SMART" id="SM00836"/>
    </source>
</evidence>
<reference evidence="13 14" key="1">
    <citation type="submission" date="2017-01" db="EMBL/GenBank/DDBJ databases">
        <authorList>
            <person name="Mah S.A."/>
            <person name="Swanson W.J."/>
            <person name="Moy G.W."/>
            <person name="Vacquier V.D."/>
        </authorList>
    </citation>
    <scope>NUCLEOTIDE SEQUENCE [LARGE SCALE GENOMIC DNA]</scope>
    <source>
        <strain evidence="13 14">M9</strain>
    </source>
</reference>
<keyword evidence="5 11" id="KW-0436">Ligase</keyword>
<evidence type="ECO:0000256" key="2">
    <source>
        <dbReference type="ARBA" id="ARBA00008226"/>
    </source>
</evidence>
<dbReference type="InterPro" id="IPR008909">
    <property type="entry name" value="DALR_anticod-bd"/>
</dbReference>
<evidence type="ECO:0000313" key="14">
    <source>
        <dbReference type="Proteomes" id="UP000223759"/>
    </source>
</evidence>
<accession>A0A1R3VXV0</accession>
<evidence type="ECO:0000256" key="9">
    <source>
        <dbReference type="ARBA" id="ARBA00023146"/>
    </source>
</evidence>
<keyword evidence="6 11" id="KW-0547">Nucleotide-binding</keyword>
<evidence type="ECO:0000256" key="11">
    <source>
        <dbReference type="HAMAP-Rule" id="MF_00255"/>
    </source>
</evidence>
<dbReference type="SUPFAM" id="SSF109604">
    <property type="entry name" value="HD-domain/PDEase-like"/>
    <property type="match status" value="1"/>
</dbReference>
<dbReference type="RefSeq" id="WP_076755578.1">
    <property type="nucleotide sequence ID" value="NZ_CP023018.1"/>
</dbReference>
<dbReference type="GO" id="GO:0004814">
    <property type="term" value="F:arginine-tRNA ligase activity"/>
    <property type="evidence" value="ECO:0007669"/>
    <property type="project" value="InterPro"/>
</dbReference>
<dbReference type="Proteomes" id="UP000223759">
    <property type="component" value="Unassembled WGS sequence"/>
</dbReference>
<dbReference type="GO" id="GO:0006420">
    <property type="term" value="P:arginyl-tRNA aminoacylation"/>
    <property type="evidence" value="ECO:0007669"/>
    <property type="project" value="InterPro"/>
</dbReference>
<dbReference type="GO" id="GO:0004820">
    <property type="term" value="F:glycine-tRNA ligase activity"/>
    <property type="evidence" value="ECO:0007669"/>
    <property type="project" value="UniProtKB-UniRule"/>
</dbReference>
<comment type="subcellular location">
    <subcellularLocation>
        <location evidence="1 11">Cytoplasm</location>
    </subcellularLocation>
</comment>
<keyword evidence="9 11" id="KW-0030">Aminoacyl-tRNA synthetase</keyword>
<evidence type="ECO:0000313" key="13">
    <source>
        <dbReference type="EMBL" id="SIT69886.1"/>
    </source>
</evidence>
<keyword evidence="7 11" id="KW-0067">ATP-binding</keyword>
<evidence type="ECO:0000256" key="3">
    <source>
        <dbReference type="ARBA" id="ARBA00011209"/>
    </source>
</evidence>
<gene>
    <name evidence="11" type="primary">glyS</name>
    <name evidence="13" type="ORF">SAMN05216526_1183</name>
</gene>
<dbReference type="Pfam" id="PF05746">
    <property type="entry name" value="DALR_1"/>
    <property type="match status" value="1"/>
</dbReference>
<keyword evidence="8 11" id="KW-0648">Protein biosynthesis</keyword>
<dbReference type="PANTHER" id="PTHR30075:SF2">
    <property type="entry name" value="GLYCINE--TRNA LIGASE, CHLOROPLASTIC_MITOCHONDRIAL 2"/>
    <property type="match status" value="1"/>
</dbReference>
<evidence type="ECO:0000256" key="7">
    <source>
        <dbReference type="ARBA" id="ARBA00022840"/>
    </source>
</evidence>
<feature type="domain" description="DALR anticodon binding" evidence="12">
    <location>
        <begin position="583"/>
        <end position="690"/>
    </location>
</feature>
<name>A0A1R3VXV0_9GAMM</name>
<comment type="subunit">
    <text evidence="3 11">Tetramer of two alpha and two beta subunits.</text>
</comment>
<evidence type="ECO:0000256" key="4">
    <source>
        <dbReference type="ARBA" id="ARBA00022490"/>
    </source>
</evidence>
<dbReference type="STRING" id="233100.SAMN05216526_1183"/>
<dbReference type="EC" id="6.1.1.14" evidence="11"/>
<dbReference type="PANTHER" id="PTHR30075">
    <property type="entry name" value="GLYCYL-TRNA SYNTHETASE"/>
    <property type="match status" value="1"/>
</dbReference>
<dbReference type="PRINTS" id="PR01045">
    <property type="entry name" value="TRNASYNTHGB"/>
</dbReference>
<comment type="similarity">
    <text evidence="2 11">Belongs to the class-II aminoacyl-tRNA synthetase family.</text>
</comment>
<protein>
    <recommendedName>
        <fullName evidence="11">Glycine--tRNA ligase beta subunit</fullName>
        <ecNumber evidence="11">6.1.1.14</ecNumber>
    </recommendedName>
    <alternativeName>
        <fullName evidence="11">Glycyl-tRNA synthetase beta subunit</fullName>
        <shortName evidence="11">GlyRS</shortName>
    </alternativeName>
</protein>
<dbReference type="InterPro" id="IPR015944">
    <property type="entry name" value="Gly-tRNA-synth_bsu"/>
</dbReference>
<dbReference type="GO" id="GO:0005524">
    <property type="term" value="F:ATP binding"/>
    <property type="evidence" value="ECO:0007669"/>
    <property type="project" value="UniProtKB-UniRule"/>
</dbReference>
<evidence type="ECO:0000256" key="6">
    <source>
        <dbReference type="ARBA" id="ARBA00022741"/>
    </source>
</evidence>
<dbReference type="Gene3D" id="1.10.730.10">
    <property type="entry name" value="Isoleucyl-tRNA Synthetase, Domain 1"/>
    <property type="match status" value="1"/>
</dbReference>
<keyword evidence="4 11" id="KW-0963">Cytoplasm</keyword>
<dbReference type="PROSITE" id="PS50861">
    <property type="entry name" value="AA_TRNA_LIGASE_II_GLYAB"/>
    <property type="match status" value="1"/>
</dbReference>
<dbReference type="OrthoDB" id="9775440at2"/>
<proteinExistence type="inferred from homology"/>
<organism evidence="13 14">
    <name type="scientific">Ectothiorhodosinus mongolicus</name>
    <dbReference type="NCBI Taxonomy" id="233100"/>
    <lineage>
        <taxon>Bacteria</taxon>
        <taxon>Pseudomonadati</taxon>
        <taxon>Pseudomonadota</taxon>
        <taxon>Gammaproteobacteria</taxon>
        <taxon>Chromatiales</taxon>
        <taxon>Ectothiorhodospiraceae</taxon>
        <taxon>Ectothiorhodosinus</taxon>
    </lineage>
</organism>
<evidence type="ECO:0000256" key="8">
    <source>
        <dbReference type="ARBA" id="ARBA00022917"/>
    </source>
</evidence>
<sequence length="691" mass="76412">MTQCADLLIELGTEELPPRALPELEAAFASEIDKGLEAAGLGHQGLESFATPRRLAVLLRQVPAEQASRTVERRGPAVAAAFDDAGKPTPAALGFARSCGVEMADLQTLETDKGHWLVHRQMQLGSALAKLLPDIVATALAALPIPKRMRWGNNDAEFVRPVHWLVLLYGDQVIDADIMGISAGRETRGHRFHCPEPLQINEPSGYAGMLQRQGWVIPQFSERREQVRQQVMQAAAALGGQAIIEEELLAEVTALVEWPVPITGHFDARFLSVPQEALMSTMQDNQKYFPVIDTDGVLMPHFITIANIDSQSPERVQEGNERVIRPRFADAEFFWTQDRRQTLESHLPGLKTVIFQQRLGSLFDKTQRITAMAEWLAPQIGADREQAKRAAQLCKCDLQTLMVYEFTELQGIMGRYYAAHDGETKAVAQALEEQYFPRQAGDKLPTSAEGQTLALADRLDTLVGIFAIGQKPSGTKDPFALRRAALGVLRILIESQLPLDLQTLLQQAAKAYPAAVPAEKAVPEVLDYMLERLRAYYADQGVIPEIFESVLALRPLKPLDFDARVHAVAHFRELPEAEALAAAHKRIHNILRKQEVDTEAAIVDGELLSEVAELSLFNALEELQPRIGALFDQADYTAGLTALAALRGPVDTFFEQVMVMAEDPKTRANRLALLGQVSRLLIRVADLSRLP</sequence>
<dbReference type="HAMAP" id="MF_00255">
    <property type="entry name" value="Gly_tRNA_synth_beta"/>
    <property type="match status" value="1"/>
</dbReference>
<dbReference type="SMART" id="SM00836">
    <property type="entry name" value="DALR_1"/>
    <property type="match status" value="1"/>
</dbReference>
<evidence type="ECO:0000256" key="5">
    <source>
        <dbReference type="ARBA" id="ARBA00022598"/>
    </source>
</evidence>
<comment type="catalytic activity">
    <reaction evidence="10 11">
        <text>tRNA(Gly) + glycine + ATP = glycyl-tRNA(Gly) + AMP + diphosphate</text>
        <dbReference type="Rhea" id="RHEA:16013"/>
        <dbReference type="Rhea" id="RHEA-COMP:9664"/>
        <dbReference type="Rhea" id="RHEA-COMP:9683"/>
        <dbReference type="ChEBI" id="CHEBI:30616"/>
        <dbReference type="ChEBI" id="CHEBI:33019"/>
        <dbReference type="ChEBI" id="CHEBI:57305"/>
        <dbReference type="ChEBI" id="CHEBI:78442"/>
        <dbReference type="ChEBI" id="CHEBI:78522"/>
        <dbReference type="ChEBI" id="CHEBI:456215"/>
        <dbReference type="EC" id="6.1.1.14"/>
    </reaction>
</comment>
<dbReference type="NCBIfam" id="TIGR00211">
    <property type="entry name" value="glyS"/>
    <property type="match status" value="1"/>
</dbReference>
<dbReference type="Pfam" id="PF02092">
    <property type="entry name" value="tRNA_synt_2f"/>
    <property type="match status" value="1"/>
</dbReference>
<dbReference type="AlphaFoldDB" id="A0A1R3VXV0"/>
<dbReference type="GO" id="GO:0006426">
    <property type="term" value="P:glycyl-tRNA aminoacylation"/>
    <property type="evidence" value="ECO:0007669"/>
    <property type="project" value="UniProtKB-UniRule"/>
</dbReference>
<evidence type="ECO:0000256" key="10">
    <source>
        <dbReference type="ARBA" id="ARBA00047937"/>
    </source>
</evidence>
<dbReference type="EMBL" id="FTPK01000002">
    <property type="protein sequence ID" value="SIT69886.1"/>
    <property type="molecule type" value="Genomic_DNA"/>
</dbReference>
<keyword evidence="14" id="KW-1185">Reference proteome</keyword>